<dbReference type="Gene3D" id="3.30.70.3040">
    <property type="match status" value="1"/>
</dbReference>
<evidence type="ECO:0000256" key="9">
    <source>
        <dbReference type="ARBA" id="ARBA00023306"/>
    </source>
</evidence>
<comment type="caution">
    <text evidence="14">The sequence shown here is derived from an EMBL/GenBank/DDBJ whole genome shotgun (WGS) entry which is preliminary data.</text>
</comment>
<evidence type="ECO:0000256" key="6">
    <source>
        <dbReference type="ARBA" id="ARBA00022692"/>
    </source>
</evidence>
<feature type="transmembrane region" description="Helical" evidence="11">
    <location>
        <begin position="21"/>
        <end position="41"/>
    </location>
</feature>
<dbReference type="Pfam" id="PF18075">
    <property type="entry name" value="FtsX_ECD"/>
    <property type="match status" value="1"/>
</dbReference>
<dbReference type="AlphaFoldDB" id="A0A1F7YYX3"/>
<proteinExistence type="inferred from homology"/>
<comment type="similarity">
    <text evidence="2 10">Belongs to the ABC-4 integral membrane protein family. FtsX subfamily.</text>
</comment>
<dbReference type="InterPro" id="IPR004513">
    <property type="entry name" value="FtsX"/>
</dbReference>
<dbReference type="PIRSF" id="PIRSF003097">
    <property type="entry name" value="FtsX"/>
    <property type="match status" value="1"/>
</dbReference>
<dbReference type="Proteomes" id="UP000178870">
    <property type="component" value="Unassembled WGS sequence"/>
</dbReference>
<evidence type="ECO:0000256" key="10">
    <source>
        <dbReference type="PIRNR" id="PIRNR003097"/>
    </source>
</evidence>
<name>A0A1F7YYX3_9BACT</name>
<keyword evidence="8 10" id="KW-0472">Membrane</keyword>
<dbReference type="InterPro" id="IPR003838">
    <property type="entry name" value="ABC3_permease_C"/>
</dbReference>
<feature type="transmembrane region" description="Helical" evidence="11">
    <location>
        <begin position="270"/>
        <end position="297"/>
    </location>
</feature>
<evidence type="ECO:0000256" key="11">
    <source>
        <dbReference type="SAM" id="Phobius"/>
    </source>
</evidence>
<dbReference type="Pfam" id="PF02687">
    <property type="entry name" value="FtsX"/>
    <property type="match status" value="1"/>
</dbReference>
<keyword evidence="4 10" id="KW-1003">Cell membrane</keyword>
<keyword evidence="6 11" id="KW-0812">Transmembrane</keyword>
<accession>A0A1F7YYX3</accession>
<keyword evidence="7 11" id="KW-1133">Transmembrane helix</keyword>
<dbReference type="GO" id="GO:0051301">
    <property type="term" value="P:cell division"/>
    <property type="evidence" value="ECO:0007669"/>
    <property type="project" value="UniProtKB-KW"/>
</dbReference>
<dbReference type="GO" id="GO:0005886">
    <property type="term" value="C:plasma membrane"/>
    <property type="evidence" value="ECO:0007669"/>
    <property type="project" value="UniProtKB-SubCell"/>
</dbReference>
<feature type="domain" description="ABC3 transporter permease C-terminal" evidence="12">
    <location>
        <begin position="178"/>
        <end position="299"/>
    </location>
</feature>
<comment type="subcellular location">
    <subcellularLocation>
        <location evidence="1">Cell membrane</location>
        <topology evidence="1">Multi-pass membrane protein</topology>
    </subcellularLocation>
</comment>
<sequence>MKLHLKTSFDNIRRAPFQAMAAILVLAVTFFVSTLIAISVFSSHQLLNYFETRPQIIAFLTDDANQEQINELMGRLKSDPRVANLRLISKEEALAIYKEATSDNPLLGELVSPSIFPASIEFSPSDLDQAQEMIELMQDELIVDDIGFTANVGGSAAVGDVIERLRTITYYVRVAGAIAIGVLAVTSFLVLMVVIGMRISMKRDEIESLSLIGATPWFIRAPLVLEAIHYSVMGVVIGWLMASVIVMYASPGIFSYFGDIPILPKASSEFFLMLGAILAGELVIGVFIAIFGSLFSLSRTLKLR</sequence>
<dbReference type="PANTHER" id="PTHR47755">
    <property type="entry name" value="CELL DIVISION PROTEIN FTSX"/>
    <property type="match status" value="1"/>
</dbReference>
<feature type="transmembrane region" description="Helical" evidence="11">
    <location>
        <begin position="227"/>
        <end position="250"/>
    </location>
</feature>
<evidence type="ECO:0000256" key="2">
    <source>
        <dbReference type="ARBA" id="ARBA00007379"/>
    </source>
</evidence>
<evidence type="ECO:0000256" key="5">
    <source>
        <dbReference type="ARBA" id="ARBA00022618"/>
    </source>
</evidence>
<keyword evidence="9 10" id="KW-0131">Cell cycle</keyword>
<evidence type="ECO:0000256" key="3">
    <source>
        <dbReference type="ARBA" id="ARBA00021907"/>
    </source>
</evidence>
<evidence type="ECO:0000259" key="12">
    <source>
        <dbReference type="Pfam" id="PF02687"/>
    </source>
</evidence>
<evidence type="ECO:0000256" key="4">
    <source>
        <dbReference type="ARBA" id="ARBA00022475"/>
    </source>
</evidence>
<evidence type="ECO:0000256" key="8">
    <source>
        <dbReference type="ARBA" id="ARBA00023136"/>
    </source>
</evidence>
<evidence type="ECO:0000313" key="15">
    <source>
        <dbReference type="Proteomes" id="UP000178870"/>
    </source>
</evidence>
<dbReference type="PANTHER" id="PTHR47755:SF1">
    <property type="entry name" value="CELL DIVISION PROTEIN FTSX"/>
    <property type="match status" value="1"/>
</dbReference>
<evidence type="ECO:0000259" key="13">
    <source>
        <dbReference type="Pfam" id="PF18075"/>
    </source>
</evidence>
<protein>
    <recommendedName>
        <fullName evidence="3 10">Cell division protein FtsX</fullName>
    </recommendedName>
</protein>
<keyword evidence="5 10" id="KW-0132">Cell division</keyword>
<dbReference type="EMBL" id="MGGP01000022">
    <property type="protein sequence ID" value="OGM31675.1"/>
    <property type="molecule type" value="Genomic_DNA"/>
</dbReference>
<feature type="transmembrane region" description="Helical" evidence="11">
    <location>
        <begin position="170"/>
        <end position="195"/>
    </location>
</feature>
<evidence type="ECO:0000313" key="14">
    <source>
        <dbReference type="EMBL" id="OGM31675.1"/>
    </source>
</evidence>
<organism evidence="14 15">
    <name type="scientific">Candidatus Woesebacteria bacterium RIFCSPHIGHO2_01_FULL_44_21</name>
    <dbReference type="NCBI Taxonomy" id="1802503"/>
    <lineage>
        <taxon>Bacteria</taxon>
        <taxon>Candidatus Woeseibacteriota</taxon>
    </lineage>
</organism>
<dbReference type="InterPro" id="IPR040690">
    <property type="entry name" value="FtsX_ECD"/>
</dbReference>
<gene>
    <name evidence="14" type="ORF">A2803_04570</name>
</gene>
<evidence type="ECO:0000256" key="7">
    <source>
        <dbReference type="ARBA" id="ARBA00022989"/>
    </source>
</evidence>
<reference evidence="14 15" key="1">
    <citation type="journal article" date="2016" name="Nat. Commun.">
        <title>Thousands of microbial genomes shed light on interconnected biogeochemical processes in an aquifer system.</title>
        <authorList>
            <person name="Anantharaman K."/>
            <person name="Brown C.T."/>
            <person name="Hug L.A."/>
            <person name="Sharon I."/>
            <person name="Castelle C.J."/>
            <person name="Probst A.J."/>
            <person name="Thomas B.C."/>
            <person name="Singh A."/>
            <person name="Wilkins M.J."/>
            <person name="Karaoz U."/>
            <person name="Brodie E.L."/>
            <person name="Williams K.H."/>
            <person name="Hubbard S.S."/>
            <person name="Banfield J.F."/>
        </authorList>
    </citation>
    <scope>NUCLEOTIDE SEQUENCE [LARGE SCALE GENOMIC DNA]</scope>
</reference>
<feature type="domain" description="FtsX extracellular" evidence="13">
    <location>
        <begin position="55"/>
        <end position="140"/>
    </location>
</feature>
<evidence type="ECO:0000256" key="1">
    <source>
        <dbReference type="ARBA" id="ARBA00004651"/>
    </source>
</evidence>